<name>A0ABS0S6I8_PECPM</name>
<sequence length="84" mass="8601">PAGAVSQSQQTPAVPAPAPVATPKISTQWRVSGLIQDKNGRFVVLSGVDGRQRIEPAAGFVVNGAIMSGVLDGEIVTTWSGSSK</sequence>
<protein>
    <submittedName>
        <fullName evidence="2">Zonular occludens toxin</fullName>
    </submittedName>
</protein>
<gene>
    <name evidence="2" type="ORF">F6Q06_23915</name>
</gene>
<comment type="caution">
    <text evidence="2">The sequence shown here is derived from an EMBL/GenBank/DDBJ whole genome shotgun (WGS) entry which is preliminary data.</text>
</comment>
<evidence type="ECO:0000256" key="1">
    <source>
        <dbReference type="SAM" id="MobiDB-lite"/>
    </source>
</evidence>
<feature type="compositionally biased region" description="Polar residues" evidence="1">
    <location>
        <begin position="1"/>
        <end position="10"/>
    </location>
</feature>
<feature type="region of interest" description="Disordered" evidence="1">
    <location>
        <begin position="1"/>
        <end position="21"/>
    </location>
</feature>
<keyword evidence="3" id="KW-1185">Reference proteome</keyword>
<dbReference type="EMBL" id="WABS01000117">
    <property type="protein sequence ID" value="MBI0557479.1"/>
    <property type="molecule type" value="Genomic_DNA"/>
</dbReference>
<dbReference type="Proteomes" id="UP001194579">
    <property type="component" value="Unassembled WGS sequence"/>
</dbReference>
<proteinExistence type="predicted"/>
<organism evidence="2 3">
    <name type="scientific">Pectobacterium parmentieri</name>
    <dbReference type="NCBI Taxonomy" id="1905730"/>
    <lineage>
        <taxon>Bacteria</taxon>
        <taxon>Pseudomonadati</taxon>
        <taxon>Pseudomonadota</taxon>
        <taxon>Gammaproteobacteria</taxon>
        <taxon>Enterobacterales</taxon>
        <taxon>Pectobacteriaceae</taxon>
        <taxon>Pectobacterium</taxon>
    </lineage>
</organism>
<reference evidence="3" key="1">
    <citation type="submission" date="2023-07" db="EMBL/GenBank/DDBJ databases">
        <title>Identification of Pectobacterium versatile causing blackleg of potato from New York State with a whole genome sequencing approach.</title>
        <authorList>
            <person name="Ma X."/>
            <person name="Swingle B."/>
        </authorList>
    </citation>
    <scope>NUCLEOTIDE SEQUENCE [LARGE SCALE GENOMIC DNA]</scope>
    <source>
        <strain evidence="3">NY1588A</strain>
    </source>
</reference>
<feature type="non-terminal residue" evidence="2">
    <location>
        <position position="1"/>
    </location>
</feature>
<evidence type="ECO:0000313" key="2">
    <source>
        <dbReference type="EMBL" id="MBI0557479.1"/>
    </source>
</evidence>
<accession>A0ABS0S6I8</accession>
<evidence type="ECO:0000313" key="3">
    <source>
        <dbReference type="Proteomes" id="UP001194579"/>
    </source>
</evidence>